<dbReference type="GeneID" id="110804142"/>
<feature type="region of interest" description="Disordered" evidence="2">
    <location>
        <begin position="208"/>
        <end position="253"/>
    </location>
</feature>
<keyword evidence="1" id="KW-0175">Coiled coil</keyword>
<evidence type="ECO:0008006" key="5">
    <source>
        <dbReference type="Google" id="ProtNLM"/>
    </source>
</evidence>
<feature type="compositionally biased region" description="Polar residues" evidence="2">
    <location>
        <begin position="138"/>
        <end position="161"/>
    </location>
</feature>
<feature type="compositionally biased region" description="Basic and acidic residues" evidence="2">
    <location>
        <begin position="241"/>
        <end position="253"/>
    </location>
</feature>
<organism evidence="3 4">
    <name type="scientific">Spinacia oleracea</name>
    <name type="common">Spinach</name>
    <dbReference type="NCBI Taxonomy" id="3562"/>
    <lineage>
        <taxon>Eukaryota</taxon>
        <taxon>Viridiplantae</taxon>
        <taxon>Streptophyta</taxon>
        <taxon>Embryophyta</taxon>
        <taxon>Tracheophyta</taxon>
        <taxon>Spermatophyta</taxon>
        <taxon>Magnoliopsida</taxon>
        <taxon>eudicotyledons</taxon>
        <taxon>Gunneridae</taxon>
        <taxon>Pentapetalae</taxon>
        <taxon>Caryophyllales</taxon>
        <taxon>Chenopodiaceae</taxon>
        <taxon>Chenopodioideae</taxon>
        <taxon>Anserineae</taxon>
        <taxon>Spinacia</taxon>
    </lineage>
</organism>
<feature type="coiled-coil region" evidence="1">
    <location>
        <begin position="454"/>
        <end position="527"/>
    </location>
</feature>
<keyword evidence="3" id="KW-1185">Reference proteome</keyword>
<evidence type="ECO:0000313" key="4">
    <source>
        <dbReference type="RefSeq" id="XP_021865402.1"/>
    </source>
</evidence>
<feature type="compositionally biased region" description="Low complexity" evidence="2">
    <location>
        <begin position="47"/>
        <end position="58"/>
    </location>
</feature>
<feature type="coiled-coil region" evidence="1">
    <location>
        <begin position="655"/>
        <end position="710"/>
    </location>
</feature>
<dbReference type="KEGG" id="soe:110804142"/>
<feature type="region of interest" description="Disordered" evidence="2">
    <location>
        <begin position="29"/>
        <end position="58"/>
    </location>
</feature>
<gene>
    <name evidence="4" type="primary">LOC110804142</name>
</gene>
<feature type="region of interest" description="Disordered" evidence="2">
    <location>
        <begin position="84"/>
        <end position="161"/>
    </location>
</feature>
<feature type="compositionally biased region" description="Polar residues" evidence="2">
    <location>
        <begin position="84"/>
        <end position="98"/>
    </location>
</feature>
<proteinExistence type="predicted"/>
<reference evidence="4" key="2">
    <citation type="submission" date="2025-08" db="UniProtKB">
        <authorList>
            <consortium name="RefSeq"/>
        </authorList>
    </citation>
    <scope>IDENTIFICATION</scope>
    <source>
        <tissue evidence="4">Leaf</tissue>
    </source>
</reference>
<accession>A0A9R0JCN3</accession>
<dbReference type="PANTHER" id="PTHR38394">
    <property type="entry name" value="NEUROFILAMENT LIGHT PROTEIN"/>
    <property type="match status" value="1"/>
</dbReference>
<name>A0A9R0JCN3_SPIOL</name>
<dbReference type="RefSeq" id="XP_021865402.1">
    <property type="nucleotide sequence ID" value="XM_022009710.2"/>
</dbReference>
<evidence type="ECO:0000313" key="3">
    <source>
        <dbReference type="Proteomes" id="UP000813463"/>
    </source>
</evidence>
<dbReference type="OrthoDB" id="1301563at2759"/>
<dbReference type="Proteomes" id="UP000813463">
    <property type="component" value="Chromosome 6"/>
</dbReference>
<evidence type="ECO:0000256" key="1">
    <source>
        <dbReference type="SAM" id="Coils"/>
    </source>
</evidence>
<protein>
    <recommendedName>
        <fullName evidence="5">UVR domain-containing protein</fullName>
    </recommendedName>
</protein>
<dbReference type="AlphaFoldDB" id="A0A9R0JCN3"/>
<sequence>MEDPNNDDMDSLFEGMVLFTPQVVDKHEVNSHTDDFSSVKNGDTAALLSEPSPSSQPLDENLFSDLTVITPSHVEAIETETQMPSDNPTVMTTSTMKSEPQAAPAATMYRQSSRKKKRAGLRIGYGRDSQLADDPEPMQNSSESSFGTENTLPTATTSINTNLSPKEDIKLEASTVSFHPSINEKVDSCPVEHESCIHVDSEEIVESHSNQVNTDRSLNLTGEGSIASPTPDAKELPTIQQEKEEEKVNSDSVEGKYEQVKALVSEKLKQAREQALSVSAARKDSRRRRRKAAENVELVSVMFKEIEKTLEEACEAEDFEMAERLSESLAAAEKEKEHMLKALKEAEAECDAIDSKMEKALEDQIAAEDECVSLLQRFSADALRNADLILENVEVDSSKEMDEWVMSVEAVETKKLELEIESQLVNGVRTSLTDSIEHLVENDVKEKEILCAKKKVLTQELEELLCMVQEKEAEIAKKNSEIEAADKKIAEVTGGFKDLQIGIDSKFENLQIVLSQKESECQALSERKEEIDYLLSQGKNRERELRKLAMGCEHEANMYKENLRLRKALVISVLKVREEKSRLAQTEEKIVADSQMLKQEISVARVNLQELSSKKSSIQQECAATKQRMLFIDKRVPELEAEKKVAASARNFKEAARIASEAKSLMAEKEILQSKMEESVSELGKIEEGIDETTRKLNEYEELVSSKEKEAAVARFQRLRLISAAVSCERSAALELGDLEEANVLLAEAEAADSEAKQLQSLHDINETEFGSLSEQFIPMEFVSSLDGKQLEELAAGGNQSPN</sequence>
<reference evidence="3" key="1">
    <citation type="journal article" date="2021" name="Nat. Commun.">
        <title>Genomic analyses provide insights into spinach domestication and the genetic basis of agronomic traits.</title>
        <authorList>
            <person name="Cai X."/>
            <person name="Sun X."/>
            <person name="Xu C."/>
            <person name="Sun H."/>
            <person name="Wang X."/>
            <person name="Ge C."/>
            <person name="Zhang Z."/>
            <person name="Wang Q."/>
            <person name="Fei Z."/>
            <person name="Jiao C."/>
            <person name="Wang Q."/>
        </authorList>
    </citation>
    <scope>NUCLEOTIDE SEQUENCE [LARGE SCALE GENOMIC DNA]</scope>
    <source>
        <strain evidence="3">cv. Varoflay</strain>
    </source>
</reference>
<feature type="compositionally biased region" description="Polar residues" evidence="2">
    <location>
        <begin position="208"/>
        <end position="222"/>
    </location>
</feature>
<evidence type="ECO:0000256" key="2">
    <source>
        <dbReference type="SAM" id="MobiDB-lite"/>
    </source>
</evidence>
<dbReference type="PANTHER" id="PTHR38394:SF1">
    <property type="entry name" value="NEUROFILAMENT LIGHT PROTEIN"/>
    <property type="match status" value="1"/>
</dbReference>
<feature type="coiled-coil region" evidence="1">
    <location>
        <begin position="322"/>
        <end position="363"/>
    </location>
</feature>
<feature type="coiled-coil region" evidence="1">
    <location>
        <begin position="594"/>
        <end position="628"/>
    </location>
</feature>